<dbReference type="Proteomes" id="UP000827872">
    <property type="component" value="Linkage Group LG01"/>
</dbReference>
<reference evidence="1" key="1">
    <citation type="submission" date="2021-08" db="EMBL/GenBank/DDBJ databases">
        <title>The first chromosome-level gecko genome reveals the dynamic sex chromosomes of Neotropical dwarf geckos (Sphaerodactylidae: Sphaerodactylus).</title>
        <authorList>
            <person name="Pinto B.J."/>
            <person name="Keating S.E."/>
            <person name="Gamble T."/>
        </authorList>
    </citation>
    <scope>NUCLEOTIDE SEQUENCE</scope>
    <source>
        <strain evidence="1">TG3544</strain>
    </source>
</reference>
<sequence>MVVIEEKEYPPATGKSKREARKRAAKLTWETILHEEARSASAPLQQPQPSLPPSSPPSQLPQPSSDVVSSSMNYIGFLNEYALKNKVYVQYPLMDKSGEEHKPNFSCACTVDGEIYGEGTGKNKQTAKNNAAKQAYEKLIAQSASKTEQSAASINRFLHNSQEASEEASMNGMDSDLECKGINGKPATEIGASSTETGASSALGSPAVSAVKSKRRETLLAPTFSKLHQRENKYTTNEKFLDNFVDIEKIGSGGFGRVFKAKHKIDEKLRAVKRVELNL</sequence>
<keyword evidence="2" id="KW-1185">Reference proteome</keyword>
<accession>A0ACB8GB53</accession>
<evidence type="ECO:0000313" key="2">
    <source>
        <dbReference type="Proteomes" id="UP000827872"/>
    </source>
</evidence>
<organism evidence="1 2">
    <name type="scientific">Sphaerodactylus townsendi</name>
    <dbReference type="NCBI Taxonomy" id="933632"/>
    <lineage>
        <taxon>Eukaryota</taxon>
        <taxon>Metazoa</taxon>
        <taxon>Chordata</taxon>
        <taxon>Craniata</taxon>
        <taxon>Vertebrata</taxon>
        <taxon>Euteleostomi</taxon>
        <taxon>Lepidosauria</taxon>
        <taxon>Squamata</taxon>
        <taxon>Bifurcata</taxon>
        <taxon>Gekkota</taxon>
        <taxon>Sphaerodactylidae</taxon>
        <taxon>Sphaerodactylus</taxon>
    </lineage>
</organism>
<name>A0ACB8GB53_9SAUR</name>
<gene>
    <name evidence="1" type="ORF">K3G42_022279</name>
</gene>
<proteinExistence type="predicted"/>
<comment type="caution">
    <text evidence="1">The sequence shown here is derived from an EMBL/GenBank/DDBJ whole genome shotgun (WGS) entry which is preliminary data.</text>
</comment>
<dbReference type="EMBL" id="CM037614">
    <property type="protein sequence ID" value="KAH8016734.1"/>
    <property type="molecule type" value="Genomic_DNA"/>
</dbReference>
<protein>
    <submittedName>
        <fullName evidence="1">Uncharacterized protein</fullName>
    </submittedName>
</protein>
<evidence type="ECO:0000313" key="1">
    <source>
        <dbReference type="EMBL" id="KAH8016734.1"/>
    </source>
</evidence>